<dbReference type="Proteomes" id="UP000244080">
    <property type="component" value="Unassembled WGS sequence"/>
</dbReference>
<accession>A0A2T5DW93</accession>
<dbReference type="EMBL" id="PIGA01000084">
    <property type="protein sequence ID" value="PTP11354.1"/>
    <property type="molecule type" value="Genomic_DNA"/>
</dbReference>
<dbReference type="Gene3D" id="3.10.450.50">
    <property type="match status" value="1"/>
</dbReference>
<reference evidence="2 3" key="1">
    <citation type="submission" date="2017-11" db="EMBL/GenBank/DDBJ databases">
        <title>Population delineation of vibrios coincides with oyster pathogenicity.</title>
        <authorList>
            <person name="Bruto M."/>
            <person name="Labreuche Y."/>
            <person name="James A."/>
            <person name="Piel D."/>
            <person name="Chenivesse S."/>
            <person name="Petton B."/>
            <person name="Polz M.F."/>
            <person name="Le Roux F."/>
        </authorList>
    </citation>
    <scope>NUCLEOTIDE SEQUENCE [LARGE SCALE GENOMIC DNA]</scope>
    <source>
        <strain evidence="2 3">1F_55</strain>
    </source>
</reference>
<evidence type="ECO:0000259" key="1">
    <source>
        <dbReference type="Pfam" id="PF12680"/>
    </source>
</evidence>
<feature type="domain" description="SnoaL-like" evidence="1">
    <location>
        <begin position="27"/>
        <end position="117"/>
    </location>
</feature>
<dbReference type="InterPro" id="IPR032710">
    <property type="entry name" value="NTF2-like_dom_sf"/>
</dbReference>
<organism evidence="2 3">
    <name type="scientific">Vibrio splendidus</name>
    <dbReference type="NCBI Taxonomy" id="29497"/>
    <lineage>
        <taxon>Bacteria</taxon>
        <taxon>Pseudomonadati</taxon>
        <taxon>Pseudomonadota</taxon>
        <taxon>Gammaproteobacteria</taxon>
        <taxon>Vibrionales</taxon>
        <taxon>Vibrionaceae</taxon>
        <taxon>Vibrio</taxon>
    </lineage>
</organism>
<dbReference type="AlphaFoldDB" id="A0A2T5DW93"/>
<protein>
    <recommendedName>
        <fullName evidence="1">SnoaL-like domain-containing protein</fullName>
    </recommendedName>
</protein>
<name>A0A2T5DW93_VIBSP</name>
<evidence type="ECO:0000313" key="2">
    <source>
        <dbReference type="EMBL" id="PTP11354.1"/>
    </source>
</evidence>
<comment type="caution">
    <text evidence="2">The sequence shown here is derived from an EMBL/GenBank/DDBJ whole genome shotgun (WGS) entry which is preliminary data.</text>
</comment>
<dbReference type="SUPFAM" id="SSF54427">
    <property type="entry name" value="NTF2-like"/>
    <property type="match status" value="1"/>
</dbReference>
<evidence type="ECO:0000313" key="3">
    <source>
        <dbReference type="Proteomes" id="UP000244080"/>
    </source>
</evidence>
<gene>
    <name evidence="2" type="ORF">CWO36_25105</name>
</gene>
<dbReference type="InterPro" id="IPR037401">
    <property type="entry name" value="SnoaL-like"/>
</dbReference>
<sequence>MLLLISSSLYADQDLEDINKSIVISFYNDVLFGRNSEAVDKYIGDEYIQHNPSIPDGKAALKDFINNVPSTTPGEIVRVLADGDLVALHVKRFSPGGDKNRVIVDIFKVENSMIVEHWDVIQAIPEHSINGHTMY</sequence>
<dbReference type="Pfam" id="PF12680">
    <property type="entry name" value="SnoaL_2"/>
    <property type="match status" value="1"/>
</dbReference>
<proteinExistence type="predicted"/>